<organism evidence="2 3">
    <name type="scientific">Trifolium medium</name>
    <dbReference type="NCBI Taxonomy" id="97028"/>
    <lineage>
        <taxon>Eukaryota</taxon>
        <taxon>Viridiplantae</taxon>
        <taxon>Streptophyta</taxon>
        <taxon>Embryophyta</taxon>
        <taxon>Tracheophyta</taxon>
        <taxon>Spermatophyta</taxon>
        <taxon>Magnoliopsida</taxon>
        <taxon>eudicotyledons</taxon>
        <taxon>Gunneridae</taxon>
        <taxon>Pentapetalae</taxon>
        <taxon>rosids</taxon>
        <taxon>fabids</taxon>
        <taxon>Fabales</taxon>
        <taxon>Fabaceae</taxon>
        <taxon>Papilionoideae</taxon>
        <taxon>50 kb inversion clade</taxon>
        <taxon>NPAAA clade</taxon>
        <taxon>Hologalegina</taxon>
        <taxon>IRL clade</taxon>
        <taxon>Trifolieae</taxon>
        <taxon>Trifolium</taxon>
    </lineage>
</organism>
<accession>A0A392M1I8</accession>
<dbReference type="PANTHER" id="PTHR31900">
    <property type="entry name" value="F-BOX/RNI SUPERFAMILY PROTEIN-RELATED"/>
    <property type="match status" value="1"/>
</dbReference>
<reference evidence="2 3" key="1">
    <citation type="journal article" date="2018" name="Front. Plant Sci.">
        <title>Red Clover (Trifolium pratense) and Zigzag Clover (T. medium) - A Picture of Genomic Similarities and Differences.</title>
        <authorList>
            <person name="Dluhosova J."/>
            <person name="Istvanek J."/>
            <person name="Nedelnik J."/>
            <person name="Repkova J."/>
        </authorList>
    </citation>
    <scope>NUCLEOTIDE SEQUENCE [LARGE SCALE GENOMIC DNA]</scope>
    <source>
        <strain evidence="3">cv. 10/8</strain>
        <tissue evidence="2">Leaf</tissue>
    </source>
</reference>
<comment type="caution">
    <text evidence="2">The sequence shown here is derived from an EMBL/GenBank/DDBJ whole genome shotgun (WGS) entry which is preliminary data.</text>
</comment>
<evidence type="ECO:0000313" key="2">
    <source>
        <dbReference type="EMBL" id="MCH80474.1"/>
    </source>
</evidence>
<dbReference type="InterPro" id="IPR001810">
    <property type="entry name" value="F-box_dom"/>
</dbReference>
<dbReference type="PROSITE" id="PS50181">
    <property type="entry name" value="FBOX"/>
    <property type="match status" value="1"/>
</dbReference>
<sequence>MAPKLNSPKRLKEEVENDRISTLPDSVLCHILSFLPTRTSVATMSLLSRRWRHLWKHLQVFDFDDDYNGNGNRELRKMFKSFAFFVNAVLSLRKSRDIRKFRLSCVISDVYKFPGDCVDMWIRAAIGPHLEELSLTISNGFGAQLVSLPHSFLNCTNLVSLSLVGSIHVKIQHSSVHFPSLKMLKIDPSIVERDIDIVELEFDIVDPLIEFLSGCPILETFDTYFDCGFLTNVPVPPSTKRLKLTGGNFSWTCFEIDSDWLNVKYGKNTLGIIGNLQTVGEAYLDIFSLRESEFVDPMLNHLQNQKHDLHLLLRHSTSKWPLHTPVLNYPEFCNLHHLKFILPCFNTNLLLNVLEKCHMLQVLILQSTKEEPSPFRTWEPKSTKVPKCLESHLTYIHIEGYQGFEDELAIAEYILRNGLVLHTMLIIFHTSTDQTNKHCSLKRLTDIPRGSVACQLKFDSIVSP</sequence>
<evidence type="ECO:0000313" key="3">
    <source>
        <dbReference type="Proteomes" id="UP000265520"/>
    </source>
</evidence>
<dbReference type="SMART" id="SM00579">
    <property type="entry name" value="FBD"/>
    <property type="match status" value="1"/>
</dbReference>
<dbReference type="InterPro" id="IPR036047">
    <property type="entry name" value="F-box-like_dom_sf"/>
</dbReference>
<name>A0A392M1I8_9FABA</name>
<dbReference type="InterPro" id="IPR006566">
    <property type="entry name" value="FBD"/>
</dbReference>
<evidence type="ECO:0000259" key="1">
    <source>
        <dbReference type="PROSITE" id="PS50181"/>
    </source>
</evidence>
<protein>
    <submittedName>
        <fullName evidence="2">F-box/FBD/LRR-repeat protein</fullName>
    </submittedName>
</protein>
<dbReference type="SUPFAM" id="SSF81383">
    <property type="entry name" value="F-box domain"/>
    <property type="match status" value="1"/>
</dbReference>
<dbReference type="Pfam" id="PF08387">
    <property type="entry name" value="FBD"/>
    <property type="match status" value="1"/>
</dbReference>
<gene>
    <name evidence="2" type="ORF">A2U01_0001243</name>
</gene>
<dbReference type="Pfam" id="PF00646">
    <property type="entry name" value="F-box"/>
    <property type="match status" value="1"/>
</dbReference>
<keyword evidence="3" id="KW-1185">Reference proteome</keyword>
<feature type="domain" description="F-box" evidence="1">
    <location>
        <begin position="17"/>
        <end position="64"/>
    </location>
</feature>
<dbReference type="CDD" id="cd22160">
    <property type="entry name" value="F-box_AtFBL13-like"/>
    <property type="match status" value="1"/>
</dbReference>
<dbReference type="InterPro" id="IPR053781">
    <property type="entry name" value="F-box_AtFBL13-like"/>
</dbReference>
<proteinExistence type="predicted"/>
<dbReference type="EMBL" id="LXQA010001095">
    <property type="protein sequence ID" value="MCH80474.1"/>
    <property type="molecule type" value="Genomic_DNA"/>
</dbReference>
<dbReference type="Gene3D" id="1.20.1280.50">
    <property type="match status" value="1"/>
</dbReference>
<dbReference type="SMART" id="SM00256">
    <property type="entry name" value="FBOX"/>
    <property type="match status" value="1"/>
</dbReference>
<dbReference type="Proteomes" id="UP000265520">
    <property type="component" value="Unassembled WGS sequence"/>
</dbReference>
<dbReference type="InterPro" id="IPR050232">
    <property type="entry name" value="FBL13/AtMIF1-like"/>
</dbReference>
<dbReference type="PANTHER" id="PTHR31900:SF30">
    <property type="entry name" value="SUPERFAMILY PROTEIN, PUTATIVE-RELATED"/>
    <property type="match status" value="1"/>
</dbReference>
<dbReference type="AlphaFoldDB" id="A0A392M1I8"/>